<evidence type="ECO:0000256" key="1">
    <source>
        <dbReference type="ARBA" id="ARBA00000971"/>
    </source>
</evidence>
<proteinExistence type="inferred from homology"/>
<dbReference type="PANTHER" id="PTHR47245">
    <property type="entry name" value="PEPTIDYLPROLYL ISOMERASE"/>
    <property type="match status" value="1"/>
</dbReference>
<keyword evidence="8 11" id="KW-0564">Palmitate</keyword>
<dbReference type="InterPro" id="IPR023058">
    <property type="entry name" value="PPIase_PpiC_CS"/>
</dbReference>
<dbReference type="Pfam" id="PF00639">
    <property type="entry name" value="Rotamase"/>
    <property type="match status" value="1"/>
</dbReference>
<dbReference type="GO" id="GO:0006457">
    <property type="term" value="P:protein folding"/>
    <property type="evidence" value="ECO:0007669"/>
    <property type="project" value="UniProtKB-UniRule"/>
</dbReference>
<reference evidence="13 14" key="1">
    <citation type="submission" date="2018-10" db="EMBL/GenBank/DDBJ databases">
        <authorList>
            <person name="Zhang X."/>
        </authorList>
    </citation>
    <scope>NUCLEOTIDE SEQUENCE [LARGE SCALE GENOMIC DNA]</scope>
    <source>
        <strain evidence="13 14">SK-G1</strain>
    </source>
</reference>
<dbReference type="AlphaFoldDB" id="A0A3G2R1P2"/>
<evidence type="ECO:0000313" key="13">
    <source>
        <dbReference type="EMBL" id="AYO29350.1"/>
    </source>
</evidence>
<keyword evidence="7 11" id="KW-0472">Membrane</keyword>
<keyword evidence="14" id="KW-1185">Reference proteome</keyword>
<accession>A0A3G2R1P2</accession>
<comment type="subcellular location">
    <subcellularLocation>
        <location evidence="2 11">Cell membrane</location>
        <topology evidence="2 11">Lipid-anchor</topology>
    </subcellularLocation>
</comment>
<dbReference type="InterPro" id="IPR027304">
    <property type="entry name" value="Trigger_fact/SurA_dom_sf"/>
</dbReference>
<comment type="similarity">
    <text evidence="3 11">Belongs to the PrsA family.</text>
</comment>
<feature type="domain" description="PpiC" evidence="12">
    <location>
        <begin position="189"/>
        <end position="279"/>
    </location>
</feature>
<evidence type="ECO:0000256" key="7">
    <source>
        <dbReference type="ARBA" id="ARBA00023136"/>
    </source>
</evidence>
<sequence length="323" mass="36227">MLMKLKMKAIGLAVAIIIGISGCGIIQKDTTEGKVIDGKEVIAVVNGENILKSDFDSQVNQVKSALEANGQDFSTDEGKKNLQEIKKKVLDSMIKDVLSLQQAKKENVTLKPNQMQEAVSQLETYHGGKDALDNYLKQQGMDWKSFEKLLQDQLIINNLKEKLTANVKVSDEDVKKYFDSNKDMFKLPSPEIRASHILVPTEDEANKVLAEIKAGEDFAELARKYSTDPGSKDKGGDLGYFGKGKMVPEFEKAAFALKQGEVSQPVKTQFGYHIIKVTGERTSLSFDDVKDYIKSNLLTSKKDEEFNKFLDQWQKQSKIEKYL</sequence>
<dbReference type="InterPro" id="IPR023059">
    <property type="entry name" value="Foldase_PrsA"/>
</dbReference>
<keyword evidence="9 11" id="KW-0413">Isomerase</keyword>
<evidence type="ECO:0000256" key="5">
    <source>
        <dbReference type="ARBA" id="ARBA00022729"/>
    </source>
</evidence>
<dbReference type="Pfam" id="PF13624">
    <property type="entry name" value="SurA_N_3"/>
    <property type="match status" value="1"/>
</dbReference>
<keyword evidence="5 11" id="KW-0732">Signal</keyword>
<comment type="catalytic activity">
    <reaction evidence="1 11">
        <text>[protein]-peptidylproline (omega=180) = [protein]-peptidylproline (omega=0)</text>
        <dbReference type="Rhea" id="RHEA:16237"/>
        <dbReference type="Rhea" id="RHEA-COMP:10747"/>
        <dbReference type="Rhea" id="RHEA-COMP:10748"/>
        <dbReference type="ChEBI" id="CHEBI:83833"/>
        <dbReference type="ChEBI" id="CHEBI:83834"/>
        <dbReference type="EC" id="5.2.1.8"/>
    </reaction>
</comment>
<dbReference type="EMBL" id="CP033169">
    <property type="protein sequence ID" value="AYO29350.1"/>
    <property type="molecule type" value="Genomic_DNA"/>
</dbReference>
<evidence type="ECO:0000256" key="9">
    <source>
        <dbReference type="ARBA" id="ARBA00023235"/>
    </source>
</evidence>
<gene>
    <name evidence="11" type="primary">prsA</name>
    <name evidence="13" type="ORF">D2962_00890</name>
</gene>
<evidence type="ECO:0000256" key="6">
    <source>
        <dbReference type="ARBA" id="ARBA00023110"/>
    </source>
</evidence>
<dbReference type="SUPFAM" id="SSF54534">
    <property type="entry name" value="FKBP-like"/>
    <property type="match status" value="1"/>
</dbReference>
<comment type="function">
    <text evidence="11">Plays a major role in protein secretion by helping the post-translocational extracellular folding of several secreted proteins.</text>
</comment>
<dbReference type="InterPro" id="IPR000297">
    <property type="entry name" value="PPIase_PpiC"/>
</dbReference>
<dbReference type="Proteomes" id="UP000280960">
    <property type="component" value="Chromosome"/>
</dbReference>
<evidence type="ECO:0000256" key="8">
    <source>
        <dbReference type="ARBA" id="ARBA00023139"/>
    </source>
</evidence>
<dbReference type="PANTHER" id="PTHR47245:SF1">
    <property type="entry name" value="FOLDASE PROTEIN PRSA"/>
    <property type="match status" value="1"/>
</dbReference>
<evidence type="ECO:0000259" key="12">
    <source>
        <dbReference type="PROSITE" id="PS50198"/>
    </source>
</evidence>
<name>A0A3G2R1P2_9FIRM</name>
<evidence type="ECO:0000256" key="2">
    <source>
        <dbReference type="ARBA" id="ARBA00004193"/>
    </source>
</evidence>
<evidence type="ECO:0000256" key="3">
    <source>
        <dbReference type="ARBA" id="ARBA00006071"/>
    </source>
</evidence>
<evidence type="ECO:0000256" key="4">
    <source>
        <dbReference type="ARBA" id="ARBA00022475"/>
    </source>
</evidence>
<keyword evidence="4 11" id="KW-1003">Cell membrane</keyword>
<dbReference type="SUPFAM" id="SSF109998">
    <property type="entry name" value="Triger factor/SurA peptide-binding domain-like"/>
    <property type="match status" value="1"/>
</dbReference>
<dbReference type="Gene3D" id="1.10.4030.10">
    <property type="entry name" value="Porin chaperone SurA, peptide-binding domain"/>
    <property type="match status" value="1"/>
</dbReference>
<dbReference type="PROSITE" id="PS50198">
    <property type="entry name" value="PPIC_PPIASE_2"/>
    <property type="match status" value="1"/>
</dbReference>
<dbReference type="HAMAP" id="MF_01145">
    <property type="entry name" value="Foldase_PrsA"/>
    <property type="match status" value="1"/>
</dbReference>
<dbReference type="GO" id="GO:0005886">
    <property type="term" value="C:plasma membrane"/>
    <property type="evidence" value="ECO:0007669"/>
    <property type="project" value="UniProtKB-SubCell"/>
</dbReference>
<keyword evidence="10 11" id="KW-0449">Lipoprotein</keyword>
<dbReference type="KEGG" id="bacg:D2962_00890"/>
<dbReference type="EC" id="5.2.1.8" evidence="11"/>
<dbReference type="PROSITE" id="PS51257">
    <property type="entry name" value="PROKAR_LIPOPROTEIN"/>
    <property type="match status" value="1"/>
</dbReference>
<dbReference type="PROSITE" id="PS01096">
    <property type="entry name" value="PPIC_PPIASE_1"/>
    <property type="match status" value="1"/>
</dbReference>
<keyword evidence="6 11" id="KW-0697">Rotamase</keyword>
<dbReference type="Gene3D" id="3.10.50.40">
    <property type="match status" value="1"/>
</dbReference>
<organism evidence="13 14">
    <name type="scientific">Biomaibacter acetigenes</name>
    <dbReference type="NCBI Taxonomy" id="2316383"/>
    <lineage>
        <taxon>Bacteria</taxon>
        <taxon>Bacillati</taxon>
        <taxon>Bacillota</taxon>
        <taxon>Clostridia</taxon>
        <taxon>Thermosediminibacterales</taxon>
        <taxon>Tepidanaerobacteraceae</taxon>
        <taxon>Biomaibacter</taxon>
    </lineage>
</organism>
<evidence type="ECO:0000256" key="10">
    <source>
        <dbReference type="ARBA" id="ARBA00023288"/>
    </source>
</evidence>
<evidence type="ECO:0000256" key="11">
    <source>
        <dbReference type="HAMAP-Rule" id="MF_01145"/>
    </source>
</evidence>
<evidence type="ECO:0000313" key="14">
    <source>
        <dbReference type="Proteomes" id="UP000280960"/>
    </source>
</evidence>
<dbReference type="InterPro" id="IPR050245">
    <property type="entry name" value="PrsA_foldase"/>
</dbReference>
<dbReference type="GO" id="GO:0003755">
    <property type="term" value="F:peptidyl-prolyl cis-trans isomerase activity"/>
    <property type="evidence" value="ECO:0007669"/>
    <property type="project" value="UniProtKB-UniRule"/>
</dbReference>
<protein>
    <recommendedName>
        <fullName evidence="11">Foldase protein PrsA</fullName>
        <ecNumber evidence="11">5.2.1.8</ecNumber>
    </recommendedName>
</protein>
<dbReference type="InterPro" id="IPR046357">
    <property type="entry name" value="PPIase_dom_sf"/>
</dbReference>